<organism evidence="1 2">
    <name type="scientific">Thecamonas trahens ATCC 50062</name>
    <dbReference type="NCBI Taxonomy" id="461836"/>
    <lineage>
        <taxon>Eukaryota</taxon>
        <taxon>Apusozoa</taxon>
        <taxon>Apusomonadida</taxon>
        <taxon>Apusomonadidae</taxon>
        <taxon>Thecamonas</taxon>
    </lineage>
</organism>
<proteinExistence type="predicted"/>
<name>A0A0L0D9Y6_THETB</name>
<evidence type="ECO:0000313" key="2">
    <source>
        <dbReference type="Proteomes" id="UP000054408"/>
    </source>
</evidence>
<dbReference type="Proteomes" id="UP000054408">
    <property type="component" value="Unassembled WGS sequence"/>
</dbReference>
<dbReference type="InterPro" id="IPR036339">
    <property type="entry name" value="PUB-like_dom_sf"/>
</dbReference>
<keyword evidence="2" id="KW-1185">Reference proteome</keyword>
<dbReference type="RefSeq" id="XP_013758176.1">
    <property type="nucleotide sequence ID" value="XM_013902722.1"/>
</dbReference>
<accession>A0A0L0D9Y6</accession>
<sequence length="163" mass="18153">MAATRTPAADLPTRLRRVLNNSILGRSNSKEGAELCAKTLTTLLRNNKIKARIADIDGGVDYLYLAGFRRVVEDHEEVLRWPFGSPDTDAQVRRDAVAVVSTALTILTDRMAAIAERAAREKKHAAKDASAAELERARVLALIEDDRTRRRAAANRRRLPLRK</sequence>
<dbReference type="SUPFAM" id="SSF143503">
    <property type="entry name" value="PUG domain-like"/>
    <property type="match status" value="1"/>
</dbReference>
<gene>
    <name evidence="1" type="ORF">AMSG_05131</name>
</gene>
<dbReference type="GeneID" id="25564606"/>
<dbReference type="AlphaFoldDB" id="A0A0L0D9Y6"/>
<dbReference type="EMBL" id="GL349453">
    <property type="protein sequence ID" value="KNC49154.1"/>
    <property type="molecule type" value="Genomic_DNA"/>
</dbReference>
<protein>
    <submittedName>
        <fullName evidence="1">Uncharacterized protein</fullName>
    </submittedName>
</protein>
<reference evidence="1 2" key="1">
    <citation type="submission" date="2010-05" db="EMBL/GenBank/DDBJ databases">
        <title>The Genome Sequence of Thecamonas trahens ATCC 50062.</title>
        <authorList>
            <consortium name="The Broad Institute Genome Sequencing Platform"/>
            <person name="Russ C."/>
            <person name="Cuomo C."/>
            <person name="Shea T."/>
            <person name="Young S.K."/>
            <person name="Zeng Q."/>
            <person name="Koehrsen M."/>
            <person name="Haas B."/>
            <person name="Borodovsky M."/>
            <person name="Guigo R."/>
            <person name="Alvarado L."/>
            <person name="Berlin A."/>
            <person name="Bochicchio J."/>
            <person name="Borenstein D."/>
            <person name="Chapman S."/>
            <person name="Chen Z."/>
            <person name="Freedman E."/>
            <person name="Gellesch M."/>
            <person name="Goldberg J."/>
            <person name="Griggs A."/>
            <person name="Gujja S."/>
            <person name="Heilman E."/>
            <person name="Heiman D."/>
            <person name="Hepburn T."/>
            <person name="Howarth C."/>
            <person name="Jen D."/>
            <person name="Larson L."/>
            <person name="Mehta T."/>
            <person name="Park D."/>
            <person name="Pearson M."/>
            <person name="Roberts A."/>
            <person name="Saif S."/>
            <person name="Shenoy N."/>
            <person name="Sisk P."/>
            <person name="Stolte C."/>
            <person name="Sykes S."/>
            <person name="Thomson T."/>
            <person name="Walk T."/>
            <person name="White J."/>
            <person name="Yandava C."/>
            <person name="Burger G."/>
            <person name="Gray M.W."/>
            <person name="Holland P.W.H."/>
            <person name="King N."/>
            <person name="Lang F.B.F."/>
            <person name="Roger A.J."/>
            <person name="Ruiz-Trillo I."/>
            <person name="Lander E."/>
            <person name="Nusbaum C."/>
        </authorList>
    </citation>
    <scope>NUCLEOTIDE SEQUENCE [LARGE SCALE GENOMIC DNA]</scope>
    <source>
        <strain evidence="1 2">ATCC 50062</strain>
    </source>
</reference>
<evidence type="ECO:0000313" key="1">
    <source>
        <dbReference type="EMBL" id="KNC49154.1"/>
    </source>
</evidence>